<dbReference type="EMBL" id="NCVQ01000009">
    <property type="protein sequence ID" value="PWZ11237.1"/>
    <property type="molecule type" value="Genomic_DNA"/>
</dbReference>
<accession>A0A3L6DTQ1</accession>
<dbReference type="PROSITE" id="PS50053">
    <property type="entry name" value="UBIQUITIN_2"/>
    <property type="match status" value="1"/>
</dbReference>
<dbReference type="Proteomes" id="UP000251960">
    <property type="component" value="Chromosome 8"/>
</dbReference>
<name>A0A3L6DTQ1_MAIZE</name>
<dbReference type="Gene3D" id="3.10.20.90">
    <property type="entry name" value="Phosphatidylinositol 3-kinase Catalytic Subunit, Chain A, domain 1"/>
    <property type="match status" value="1"/>
</dbReference>
<gene>
    <name evidence="2" type="primary">At1g14650_0</name>
    <name evidence="2" type="ORF">Zm00014a_037900</name>
</gene>
<feature type="domain" description="Ubiquitin-like" evidence="1">
    <location>
        <begin position="36"/>
        <end position="92"/>
    </location>
</feature>
<proteinExistence type="predicted"/>
<sequence>MVSCLQGPASISVSVPNLDEGNLRGQILQIPVQSLSDTVGSLKEQIAGELQLPANKQKLSVRTSFLKDNLTLAYYNVGPGVVINLTLRERGGRKK</sequence>
<dbReference type="FunFam" id="3.10.20.90:FF:000178">
    <property type="entry name" value="Probable splicing factor 3A subunit 1"/>
    <property type="match status" value="1"/>
</dbReference>
<organism evidence="2">
    <name type="scientific">Zea mays</name>
    <name type="common">Maize</name>
    <dbReference type="NCBI Taxonomy" id="4577"/>
    <lineage>
        <taxon>Eukaryota</taxon>
        <taxon>Viridiplantae</taxon>
        <taxon>Streptophyta</taxon>
        <taxon>Embryophyta</taxon>
        <taxon>Tracheophyta</taxon>
        <taxon>Spermatophyta</taxon>
        <taxon>Magnoliopsida</taxon>
        <taxon>Liliopsida</taxon>
        <taxon>Poales</taxon>
        <taxon>Poaceae</taxon>
        <taxon>PACMAD clade</taxon>
        <taxon>Panicoideae</taxon>
        <taxon>Andropogonodae</taxon>
        <taxon>Andropogoneae</taxon>
        <taxon>Tripsacinae</taxon>
        <taxon>Zea</taxon>
    </lineage>
</organism>
<dbReference type="SMART" id="SM00213">
    <property type="entry name" value="UBQ"/>
    <property type="match status" value="1"/>
</dbReference>
<protein>
    <submittedName>
        <fullName evidence="2">Putative splicing factor 3A subunit 1</fullName>
    </submittedName>
</protein>
<reference evidence="2" key="1">
    <citation type="journal article" date="2018" name="Nat. Genet.">
        <title>Extensive intraspecific gene order and gene structural variations between Mo17 and other maize genomes.</title>
        <authorList>
            <person name="Sun S."/>
            <person name="Zhou Y."/>
            <person name="Chen J."/>
            <person name="Shi J."/>
            <person name="Zhao H."/>
            <person name="Zhao H."/>
            <person name="Song W."/>
            <person name="Zhang M."/>
            <person name="Cui Y."/>
            <person name="Dong X."/>
            <person name="Liu H."/>
            <person name="Ma X."/>
            <person name="Jiao Y."/>
            <person name="Wang B."/>
            <person name="Wei X."/>
            <person name="Stein J.C."/>
            <person name="Glaubitz J.C."/>
            <person name="Lu F."/>
            <person name="Yu G."/>
            <person name="Liang C."/>
            <person name="Fengler K."/>
            <person name="Li B."/>
            <person name="Rafalski A."/>
            <person name="Schnable P.S."/>
            <person name="Ware D.H."/>
            <person name="Buckler E.S."/>
            <person name="Lai J."/>
        </authorList>
    </citation>
    <scope>NUCLEOTIDE SEQUENCE [LARGE SCALE GENOMIC DNA]</scope>
    <source>
        <tissue evidence="2">Seedling</tissue>
    </source>
</reference>
<dbReference type="Pfam" id="PF00240">
    <property type="entry name" value="ubiquitin"/>
    <property type="match status" value="1"/>
</dbReference>
<dbReference type="InterPro" id="IPR000626">
    <property type="entry name" value="Ubiquitin-like_dom"/>
</dbReference>
<comment type="caution">
    <text evidence="2">The sequence shown here is derived from an EMBL/GenBank/DDBJ whole genome shotgun (WGS) entry which is preliminary data.</text>
</comment>
<dbReference type="ExpressionAtlas" id="A0A3L6DTQ1">
    <property type="expression patterns" value="baseline and differential"/>
</dbReference>
<dbReference type="InterPro" id="IPR035563">
    <property type="entry name" value="SF3As1_ubi"/>
</dbReference>
<dbReference type="InterPro" id="IPR029071">
    <property type="entry name" value="Ubiquitin-like_domsf"/>
</dbReference>
<evidence type="ECO:0000313" key="2">
    <source>
        <dbReference type="EMBL" id="PWZ11237.1"/>
    </source>
</evidence>
<dbReference type="AlphaFoldDB" id="A0A3L6DTQ1"/>
<evidence type="ECO:0000259" key="1">
    <source>
        <dbReference type="PROSITE" id="PS50053"/>
    </source>
</evidence>
<dbReference type="SUPFAM" id="SSF54236">
    <property type="entry name" value="Ubiquitin-like"/>
    <property type="match status" value="1"/>
</dbReference>
<dbReference type="CDD" id="cd01800">
    <property type="entry name" value="Ubl_SF3a120"/>
    <property type="match status" value="1"/>
</dbReference>